<organism evidence="2 3">
    <name type="scientific">Glossina austeni</name>
    <name type="common">Savannah tsetse fly</name>
    <dbReference type="NCBI Taxonomy" id="7395"/>
    <lineage>
        <taxon>Eukaryota</taxon>
        <taxon>Metazoa</taxon>
        <taxon>Ecdysozoa</taxon>
        <taxon>Arthropoda</taxon>
        <taxon>Hexapoda</taxon>
        <taxon>Insecta</taxon>
        <taxon>Pterygota</taxon>
        <taxon>Neoptera</taxon>
        <taxon>Endopterygota</taxon>
        <taxon>Diptera</taxon>
        <taxon>Brachycera</taxon>
        <taxon>Muscomorpha</taxon>
        <taxon>Hippoboscoidea</taxon>
        <taxon>Glossinidae</taxon>
        <taxon>Glossina</taxon>
    </lineage>
</organism>
<evidence type="ECO:0000313" key="3">
    <source>
        <dbReference type="Proteomes" id="UP000078200"/>
    </source>
</evidence>
<name>A0A1A9UWN2_GLOAU</name>
<protein>
    <submittedName>
        <fullName evidence="2">Uncharacterized protein</fullName>
    </submittedName>
</protein>
<evidence type="ECO:0000313" key="2">
    <source>
        <dbReference type="EnsemblMetazoa" id="GAUT018238-PA"/>
    </source>
</evidence>
<proteinExistence type="predicted"/>
<dbReference type="AlphaFoldDB" id="A0A1A9UWN2"/>
<keyword evidence="1" id="KW-0472">Membrane</keyword>
<keyword evidence="3" id="KW-1185">Reference proteome</keyword>
<dbReference type="VEuPathDB" id="VectorBase:GAUT018238"/>
<dbReference type="Proteomes" id="UP000078200">
    <property type="component" value="Unassembled WGS sequence"/>
</dbReference>
<keyword evidence="1" id="KW-1133">Transmembrane helix</keyword>
<accession>A0A1A9UWN2</accession>
<evidence type="ECO:0000256" key="1">
    <source>
        <dbReference type="SAM" id="Phobius"/>
    </source>
</evidence>
<sequence length="109" mass="12348">MCYPICEPNCLNGRYIRFNGYTMLDLKRKCTSTSTYRTNITYNTINIVHSDEAIEVKTTTKDKAAKTDIVGPVGIGMAIFMMIAVPSLCLIIYLMCRQKNSRSPVDLWP</sequence>
<feature type="transmembrane region" description="Helical" evidence="1">
    <location>
        <begin position="69"/>
        <end position="94"/>
    </location>
</feature>
<dbReference type="STRING" id="7395.A0A1A9UWN2"/>
<keyword evidence="1" id="KW-0812">Transmembrane</keyword>
<reference evidence="2" key="1">
    <citation type="submission" date="2020-05" db="UniProtKB">
        <authorList>
            <consortium name="EnsemblMetazoa"/>
        </authorList>
    </citation>
    <scope>IDENTIFICATION</scope>
    <source>
        <strain evidence="2">TTRI</strain>
    </source>
</reference>
<dbReference type="EnsemblMetazoa" id="GAUT018238-RA">
    <property type="protein sequence ID" value="GAUT018238-PA"/>
    <property type="gene ID" value="GAUT018238"/>
</dbReference>